<name>A0A192H050_9LACO</name>
<dbReference type="AlphaFoldDB" id="A0A192H050"/>
<reference evidence="1 2" key="1">
    <citation type="submission" date="2016-03" db="EMBL/GenBank/DDBJ databases">
        <title>Pediococcus and Lactobacillus from brewery environment - whole genome sequencing and assembly.</title>
        <authorList>
            <person name="Behr J."/>
            <person name="Geissler A.J."/>
            <person name="Vogel R.F."/>
        </authorList>
    </citation>
    <scope>NUCLEOTIDE SEQUENCE [LARGE SCALE GENOMIC DNA]</scope>
    <source>
        <strain evidence="1 2">TMW 1.1989</strain>
    </source>
</reference>
<dbReference type="EMBL" id="CP014873">
    <property type="protein sequence ID" value="ANK61658.1"/>
    <property type="molecule type" value="Genomic_DNA"/>
</dbReference>
<dbReference type="GO" id="GO:0003677">
    <property type="term" value="F:DNA binding"/>
    <property type="evidence" value="ECO:0007669"/>
    <property type="project" value="InterPro"/>
</dbReference>
<proteinExistence type="predicted"/>
<dbReference type="SUPFAM" id="SSF47413">
    <property type="entry name" value="lambda repressor-like DNA-binding domains"/>
    <property type="match status" value="1"/>
</dbReference>
<sequence>MSEHKLSDFAEQIIQYQKKHDLTDNEMAFSSHVSVERIHDIKSNEVEPNADEIQRLKEFMGGN</sequence>
<protein>
    <recommendedName>
        <fullName evidence="3">HTH cro/C1-type domain-containing protein</fullName>
    </recommendedName>
</protein>
<evidence type="ECO:0000313" key="2">
    <source>
        <dbReference type="Proteomes" id="UP000078582"/>
    </source>
</evidence>
<dbReference type="InterPro" id="IPR059218">
    <property type="entry name" value="LBP_cg2779-like"/>
</dbReference>
<dbReference type="STRING" id="375175.AYR53_02095"/>
<dbReference type="RefSeq" id="WP_068226080.1">
    <property type="nucleotide sequence ID" value="NZ_CP014623.1"/>
</dbReference>
<accession>A0A192H050</accession>
<evidence type="ECO:0000313" key="1">
    <source>
        <dbReference type="EMBL" id="ANK61658.1"/>
    </source>
</evidence>
<dbReference type="Gene3D" id="1.10.260.40">
    <property type="entry name" value="lambda repressor-like DNA-binding domains"/>
    <property type="match status" value="1"/>
</dbReference>
<evidence type="ECO:0008006" key="3">
    <source>
        <dbReference type="Google" id="ProtNLM"/>
    </source>
</evidence>
<gene>
    <name evidence="1" type="ORF">AYR53_02095</name>
</gene>
<organism evidence="1 2">
    <name type="scientific">Loigolactobacillus backii</name>
    <dbReference type="NCBI Taxonomy" id="375175"/>
    <lineage>
        <taxon>Bacteria</taxon>
        <taxon>Bacillati</taxon>
        <taxon>Bacillota</taxon>
        <taxon>Bacilli</taxon>
        <taxon>Lactobacillales</taxon>
        <taxon>Lactobacillaceae</taxon>
        <taxon>Loigolactobacillus</taxon>
    </lineage>
</organism>
<keyword evidence="2" id="KW-1185">Reference proteome</keyword>
<dbReference type="Proteomes" id="UP000078582">
    <property type="component" value="Chromosome"/>
</dbReference>
<dbReference type="KEGG" id="lbt:AYR52_11230"/>
<dbReference type="InterPro" id="IPR010982">
    <property type="entry name" value="Lambda_DNA-bd_dom_sf"/>
</dbReference>
<dbReference type="NCBIfam" id="NF040507">
    <property type="entry name" value="LBP_cg2779_fam"/>
    <property type="match status" value="1"/>
</dbReference>
<dbReference type="OrthoDB" id="2246554at2"/>
<dbReference type="GeneID" id="42981026"/>